<protein>
    <submittedName>
        <fullName evidence="2">Uncharacterized protein</fullName>
    </submittedName>
</protein>
<feature type="transmembrane region" description="Helical" evidence="1">
    <location>
        <begin position="43"/>
        <end position="72"/>
    </location>
</feature>
<organism evidence="2 3">
    <name type="scientific">Desulfamplus magnetovallimortis</name>
    <dbReference type="NCBI Taxonomy" id="1246637"/>
    <lineage>
        <taxon>Bacteria</taxon>
        <taxon>Pseudomonadati</taxon>
        <taxon>Thermodesulfobacteriota</taxon>
        <taxon>Desulfobacteria</taxon>
        <taxon>Desulfobacterales</taxon>
        <taxon>Desulfobacteraceae</taxon>
        <taxon>Desulfamplus</taxon>
    </lineage>
</organism>
<proteinExistence type="predicted"/>
<gene>
    <name evidence="2" type="ORF">MTBBW1_1040072</name>
</gene>
<dbReference type="Proteomes" id="UP000191931">
    <property type="component" value="Unassembled WGS sequence"/>
</dbReference>
<name>A0A1W1H5G2_9BACT</name>
<reference evidence="2 3" key="1">
    <citation type="submission" date="2017-03" db="EMBL/GenBank/DDBJ databases">
        <authorList>
            <person name="Afonso C.L."/>
            <person name="Miller P.J."/>
            <person name="Scott M.A."/>
            <person name="Spackman E."/>
            <person name="Goraichik I."/>
            <person name="Dimitrov K.M."/>
            <person name="Suarez D.L."/>
            <person name="Swayne D.E."/>
        </authorList>
    </citation>
    <scope>NUCLEOTIDE SEQUENCE [LARGE SCALE GENOMIC DNA]</scope>
    <source>
        <strain evidence="2">PRJEB14757</strain>
    </source>
</reference>
<evidence type="ECO:0000256" key="1">
    <source>
        <dbReference type="SAM" id="Phobius"/>
    </source>
</evidence>
<feature type="transmembrane region" description="Helical" evidence="1">
    <location>
        <begin position="108"/>
        <end position="129"/>
    </location>
</feature>
<sequence>MGAGGTTGGAGRFFLGFIMMCAGFYMLLNAITVRSGFHLGLGIYRFGVMGSSFSITSGMILIPFILGIGMIFYNSKNYIGWAVALGSLASLIFGVISTLRIGFRSMTAFDLIVIIILSFGGTGLFLSSLRESKK</sequence>
<evidence type="ECO:0000313" key="3">
    <source>
        <dbReference type="Proteomes" id="UP000191931"/>
    </source>
</evidence>
<dbReference type="RefSeq" id="WP_080804082.1">
    <property type="nucleotide sequence ID" value="NZ_LT828545.1"/>
</dbReference>
<keyword evidence="1" id="KW-0472">Membrane</keyword>
<feature type="transmembrane region" description="Helical" evidence="1">
    <location>
        <begin position="12"/>
        <end position="31"/>
    </location>
</feature>
<dbReference type="AlphaFoldDB" id="A0A1W1H5G2"/>
<keyword evidence="1" id="KW-1133">Transmembrane helix</keyword>
<dbReference type="EMBL" id="FWEV01000007">
    <property type="protein sequence ID" value="SLM27615.1"/>
    <property type="molecule type" value="Genomic_DNA"/>
</dbReference>
<feature type="transmembrane region" description="Helical" evidence="1">
    <location>
        <begin position="78"/>
        <end position="96"/>
    </location>
</feature>
<evidence type="ECO:0000313" key="2">
    <source>
        <dbReference type="EMBL" id="SLM27615.1"/>
    </source>
</evidence>
<dbReference type="OrthoDB" id="5421573at2"/>
<accession>A0A1W1H5G2</accession>
<keyword evidence="3" id="KW-1185">Reference proteome</keyword>
<keyword evidence="1" id="KW-0812">Transmembrane</keyword>